<accession>A0AAD4MIK7</accession>
<comment type="caution">
    <text evidence="1">The sequence shown here is derived from an EMBL/GenBank/DDBJ whole genome shotgun (WGS) entry which is preliminary data.</text>
</comment>
<reference evidence="1" key="1">
    <citation type="submission" date="2022-01" db="EMBL/GenBank/DDBJ databases">
        <title>Genome Sequence Resource for Two Populations of Ditylenchus destructor, the Migratory Endoparasitic Phytonematode.</title>
        <authorList>
            <person name="Zhang H."/>
            <person name="Lin R."/>
            <person name="Xie B."/>
        </authorList>
    </citation>
    <scope>NUCLEOTIDE SEQUENCE</scope>
    <source>
        <strain evidence="1">BazhouSP</strain>
    </source>
</reference>
<sequence>MSNSKPLPPFTFDVLYYLNRNQLERFSIVCRPLKKLIDRYFGSKPYRILDELYIRGGSCALIHNDVKWHPNRDDYSAQQFLANQRAHWDAEHYSFAEMRPYLAATIRIRSTFIDVAAGCIYNLEHVEEMESIAHLWRDGNIDLRHGNYGRQIVAEDFQLILSSPTILRCRKLVLTNAQFSFKDYKVFYALKDIENWYGNGDVSCNSWLKFLEQAGVKPTVVFRCVRREVIDIFSDRLSKVFSSAVSPNTFKIVFVDLYEELSEFRETNNTLGEILELKKRLPVECQNRNLKYNNYTLERSRI</sequence>
<organism evidence="1 2">
    <name type="scientific">Ditylenchus destructor</name>
    <dbReference type="NCBI Taxonomy" id="166010"/>
    <lineage>
        <taxon>Eukaryota</taxon>
        <taxon>Metazoa</taxon>
        <taxon>Ecdysozoa</taxon>
        <taxon>Nematoda</taxon>
        <taxon>Chromadorea</taxon>
        <taxon>Rhabditida</taxon>
        <taxon>Tylenchina</taxon>
        <taxon>Tylenchomorpha</taxon>
        <taxon>Sphaerularioidea</taxon>
        <taxon>Anguinidae</taxon>
        <taxon>Anguininae</taxon>
        <taxon>Ditylenchus</taxon>
    </lineage>
</organism>
<evidence type="ECO:0000313" key="2">
    <source>
        <dbReference type="Proteomes" id="UP001201812"/>
    </source>
</evidence>
<evidence type="ECO:0008006" key="3">
    <source>
        <dbReference type="Google" id="ProtNLM"/>
    </source>
</evidence>
<dbReference type="Proteomes" id="UP001201812">
    <property type="component" value="Unassembled WGS sequence"/>
</dbReference>
<dbReference type="EMBL" id="JAKKPZ010000596">
    <property type="protein sequence ID" value="KAI1693703.1"/>
    <property type="molecule type" value="Genomic_DNA"/>
</dbReference>
<keyword evidence="2" id="KW-1185">Reference proteome</keyword>
<proteinExistence type="predicted"/>
<dbReference type="AlphaFoldDB" id="A0AAD4MIK7"/>
<evidence type="ECO:0000313" key="1">
    <source>
        <dbReference type="EMBL" id="KAI1693703.1"/>
    </source>
</evidence>
<protein>
    <recommendedName>
        <fullName evidence="3">F-box domain-containing protein</fullName>
    </recommendedName>
</protein>
<name>A0AAD4MIK7_9BILA</name>
<gene>
    <name evidence="1" type="ORF">DdX_20514</name>
</gene>